<dbReference type="InterPro" id="IPR005467">
    <property type="entry name" value="His_kinase_dom"/>
</dbReference>
<dbReference type="SMART" id="SM00304">
    <property type="entry name" value="HAMP"/>
    <property type="match status" value="1"/>
</dbReference>
<evidence type="ECO:0000256" key="7">
    <source>
        <dbReference type="ARBA" id="ARBA00022692"/>
    </source>
</evidence>
<feature type="domain" description="Histidine kinase" evidence="15">
    <location>
        <begin position="387"/>
        <end position="607"/>
    </location>
</feature>
<dbReference type="InterPro" id="IPR033479">
    <property type="entry name" value="dCache_1"/>
</dbReference>
<evidence type="ECO:0000256" key="3">
    <source>
        <dbReference type="ARBA" id="ARBA00012438"/>
    </source>
</evidence>
<dbReference type="InterPro" id="IPR003594">
    <property type="entry name" value="HATPase_dom"/>
</dbReference>
<dbReference type="Gene3D" id="1.10.287.130">
    <property type="match status" value="1"/>
</dbReference>
<evidence type="ECO:0000259" key="16">
    <source>
        <dbReference type="PROSITE" id="PS50885"/>
    </source>
</evidence>
<dbReference type="SUPFAM" id="SSF55874">
    <property type="entry name" value="ATPase domain of HSP90 chaperone/DNA topoisomerase II/histidine kinase"/>
    <property type="match status" value="1"/>
</dbReference>
<dbReference type="PANTHER" id="PTHR34220">
    <property type="entry name" value="SENSOR HISTIDINE KINASE YPDA"/>
    <property type="match status" value="1"/>
</dbReference>
<dbReference type="Proteomes" id="UP000467637">
    <property type="component" value="Unassembled WGS sequence"/>
</dbReference>
<organism evidence="17 18">
    <name type="scientific">Paenibacillus anseongense</name>
    <dbReference type="NCBI Taxonomy" id="2682845"/>
    <lineage>
        <taxon>Bacteria</taxon>
        <taxon>Bacillati</taxon>
        <taxon>Bacillota</taxon>
        <taxon>Bacilli</taxon>
        <taxon>Bacillales</taxon>
        <taxon>Paenibacillaceae</taxon>
        <taxon>Paenibacillus</taxon>
    </lineage>
</organism>
<evidence type="ECO:0000256" key="5">
    <source>
        <dbReference type="ARBA" id="ARBA00022553"/>
    </source>
</evidence>
<keyword evidence="7 14" id="KW-0812">Transmembrane</keyword>
<keyword evidence="13 14" id="KW-0472">Membrane</keyword>
<protein>
    <recommendedName>
        <fullName evidence="3">histidine kinase</fullName>
        <ecNumber evidence="3">2.7.13.3</ecNumber>
    </recommendedName>
</protein>
<sequence>MIFGKEWVCNMLLKTKMHSIKTRMTIGFLLLNLLSLLVVLLISNQGFQKVIEREFVDASNDAASRFSYRMNDYIEQIIQTSAPMPANAQFQAFLRGQSLLPEQTEAIEKEMRKFTAMNHPEIVGMFLMSTNNQMVSMNSFFYSQSSYYWREPWFSLDYDQQIQIIPTHLTNYPQQPRYAVISIVKPVYDTVTMDIIGRFVIDVMPKNISASFGDVRIGDTGYFFVVSPDDTIIYHPNDEWLGIPRANTPLSSLQLNEGNETFNQNWNGQNWLISVNKTNRMNWHVVSMVPKSEMEVGAKAVERSIIIAFLAVAIIIVTIIPLMTSRFVKPVITLRNLMAKVSTGDLNVRAYLSNQQDEMQSLNVGFNHMVSRLDQLMTTVTNLQMKEMKLELRQKEALIRALQNQINPHLLYNTLGIIKSMAFLENVPRIETISRNLADVYRYTARFENEEVTLHDELKIMAKYLEIVKLRFPMSFIRTISVNEKFYDCLCMKLTLQPIVENAVKYAIEPNGGEGTIIINAFEESGDLILEIADNGKGILEAQLEDIQDLLRKESESPNGFPSASGSLGLSNVHARLVLRYGRKYGIRIDSFPGQGTVVSIRLPYRRIAETG</sequence>
<keyword evidence="12" id="KW-0902">Two-component regulatory system</keyword>
<keyword evidence="8" id="KW-0547">Nucleotide-binding</keyword>
<evidence type="ECO:0000313" key="18">
    <source>
        <dbReference type="Proteomes" id="UP000467637"/>
    </source>
</evidence>
<evidence type="ECO:0000259" key="15">
    <source>
        <dbReference type="PROSITE" id="PS50109"/>
    </source>
</evidence>
<keyword evidence="9" id="KW-0418">Kinase</keyword>
<keyword evidence="4" id="KW-1003">Cell membrane</keyword>
<keyword evidence="10" id="KW-0067">ATP-binding</keyword>
<evidence type="ECO:0000256" key="14">
    <source>
        <dbReference type="SAM" id="Phobius"/>
    </source>
</evidence>
<evidence type="ECO:0000256" key="1">
    <source>
        <dbReference type="ARBA" id="ARBA00000085"/>
    </source>
</evidence>
<comment type="subcellular location">
    <subcellularLocation>
        <location evidence="2">Cell membrane</location>
        <topology evidence="2">Multi-pass membrane protein</topology>
    </subcellularLocation>
</comment>
<name>A0ABW9U5G3_9BACL</name>
<keyword evidence="5" id="KW-0597">Phosphoprotein</keyword>
<evidence type="ECO:0000256" key="8">
    <source>
        <dbReference type="ARBA" id="ARBA00022741"/>
    </source>
</evidence>
<dbReference type="Pfam" id="PF02518">
    <property type="entry name" value="HATPase_c"/>
    <property type="match status" value="1"/>
</dbReference>
<evidence type="ECO:0000256" key="10">
    <source>
        <dbReference type="ARBA" id="ARBA00022840"/>
    </source>
</evidence>
<evidence type="ECO:0000256" key="13">
    <source>
        <dbReference type="ARBA" id="ARBA00023136"/>
    </source>
</evidence>
<dbReference type="Pfam" id="PF06580">
    <property type="entry name" value="His_kinase"/>
    <property type="match status" value="1"/>
</dbReference>
<accession>A0ABW9U5G3</accession>
<evidence type="ECO:0000256" key="11">
    <source>
        <dbReference type="ARBA" id="ARBA00022989"/>
    </source>
</evidence>
<dbReference type="InterPro" id="IPR050640">
    <property type="entry name" value="Bact_2-comp_sensor_kinase"/>
</dbReference>
<dbReference type="PANTHER" id="PTHR34220:SF11">
    <property type="entry name" value="SENSOR PROTEIN KINASE HPTS"/>
    <property type="match status" value="1"/>
</dbReference>
<dbReference type="EMBL" id="WSEM01000009">
    <property type="protein sequence ID" value="MVQ35342.1"/>
    <property type="molecule type" value="Genomic_DNA"/>
</dbReference>
<keyword evidence="18" id="KW-1185">Reference proteome</keyword>
<proteinExistence type="predicted"/>
<keyword evidence="11 14" id="KW-1133">Transmembrane helix</keyword>
<comment type="catalytic activity">
    <reaction evidence="1">
        <text>ATP + protein L-histidine = ADP + protein N-phospho-L-histidine.</text>
        <dbReference type="EC" id="2.7.13.3"/>
    </reaction>
</comment>
<dbReference type="PROSITE" id="PS50885">
    <property type="entry name" value="HAMP"/>
    <property type="match status" value="1"/>
</dbReference>
<dbReference type="CDD" id="cd12912">
    <property type="entry name" value="PDC2_MCP_like"/>
    <property type="match status" value="1"/>
</dbReference>
<dbReference type="SUPFAM" id="SSF158472">
    <property type="entry name" value="HAMP domain-like"/>
    <property type="match status" value="1"/>
</dbReference>
<dbReference type="PROSITE" id="PS50109">
    <property type="entry name" value="HIS_KIN"/>
    <property type="match status" value="1"/>
</dbReference>
<evidence type="ECO:0000256" key="9">
    <source>
        <dbReference type="ARBA" id="ARBA00022777"/>
    </source>
</evidence>
<dbReference type="SMART" id="SM00387">
    <property type="entry name" value="HATPase_c"/>
    <property type="match status" value="1"/>
</dbReference>
<evidence type="ECO:0000256" key="12">
    <source>
        <dbReference type="ARBA" id="ARBA00023012"/>
    </source>
</evidence>
<dbReference type="InterPro" id="IPR010559">
    <property type="entry name" value="Sig_transdc_His_kin_internal"/>
</dbReference>
<evidence type="ECO:0000256" key="2">
    <source>
        <dbReference type="ARBA" id="ARBA00004651"/>
    </source>
</evidence>
<dbReference type="EC" id="2.7.13.3" evidence="3"/>
<gene>
    <name evidence="17" type="ORF">GON05_11815</name>
</gene>
<dbReference type="Gene3D" id="3.30.450.20">
    <property type="entry name" value="PAS domain"/>
    <property type="match status" value="1"/>
</dbReference>
<evidence type="ECO:0000313" key="17">
    <source>
        <dbReference type="EMBL" id="MVQ35342.1"/>
    </source>
</evidence>
<dbReference type="InterPro" id="IPR036890">
    <property type="entry name" value="HATPase_C_sf"/>
</dbReference>
<dbReference type="Gene3D" id="3.30.565.10">
    <property type="entry name" value="Histidine kinase-like ATPase, C-terminal domain"/>
    <property type="match status" value="1"/>
</dbReference>
<dbReference type="InterPro" id="IPR003660">
    <property type="entry name" value="HAMP_dom"/>
</dbReference>
<comment type="caution">
    <text evidence="17">The sequence shown here is derived from an EMBL/GenBank/DDBJ whole genome shotgun (WGS) entry which is preliminary data.</text>
</comment>
<dbReference type="CDD" id="cd06225">
    <property type="entry name" value="HAMP"/>
    <property type="match status" value="1"/>
</dbReference>
<evidence type="ECO:0000256" key="4">
    <source>
        <dbReference type="ARBA" id="ARBA00022475"/>
    </source>
</evidence>
<keyword evidence="6" id="KW-0808">Transferase</keyword>
<dbReference type="Pfam" id="PF00672">
    <property type="entry name" value="HAMP"/>
    <property type="match status" value="1"/>
</dbReference>
<feature type="transmembrane region" description="Helical" evidence="14">
    <location>
        <begin position="305"/>
        <end position="328"/>
    </location>
</feature>
<feature type="domain" description="HAMP" evidence="16">
    <location>
        <begin position="325"/>
        <end position="378"/>
    </location>
</feature>
<reference evidence="17 18" key="1">
    <citation type="submission" date="2019-12" db="EMBL/GenBank/DDBJ databases">
        <authorList>
            <person name="Huq M.A."/>
        </authorList>
    </citation>
    <scope>NUCLEOTIDE SEQUENCE [LARGE SCALE GENOMIC DNA]</scope>
    <source>
        <strain evidence="17 18">MAH-34</strain>
    </source>
</reference>
<evidence type="ECO:0000256" key="6">
    <source>
        <dbReference type="ARBA" id="ARBA00022679"/>
    </source>
</evidence>
<dbReference type="Pfam" id="PF02743">
    <property type="entry name" value="dCache_1"/>
    <property type="match status" value="1"/>
</dbReference>